<dbReference type="AlphaFoldDB" id="A0A0A7KTL4"/>
<reference evidence="1" key="1">
    <citation type="submission" date="2014-03" db="EMBL/GenBank/DDBJ databases">
        <authorList>
            <person name="Emond-Rheault J.-G."/>
            <person name="Trudel M.V."/>
            <person name="Vincent A.T."/>
            <person name="Brochu F."/>
            <person name="Boyle B."/>
            <person name="Tanaka K.H."/>
            <person name="Attere S.A."/>
            <person name="Jubinville E."/>
            <person name="Frenette M."/>
            <person name="Derome N."/>
            <person name="Charette S.J."/>
        </authorList>
    </citation>
    <scope>NUCLEOTIDE SEQUENCE</scope>
    <source>
        <strain evidence="1">01-B526</strain>
    </source>
</reference>
<dbReference type="InterPro" id="IPR001387">
    <property type="entry name" value="Cro/C1-type_HTH"/>
</dbReference>
<dbReference type="CDD" id="cd00093">
    <property type="entry name" value="HTH_XRE"/>
    <property type="match status" value="1"/>
</dbReference>
<protein>
    <submittedName>
        <fullName evidence="1">Uncharacterized protein</fullName>
    </submittedName>
</protein>
<dbReference type="EMBL" id="KJ626178">
    <property type="protein sequence ID" value="AIZ49609.1"/>
    <property type="molecule type" value="Genomic_DNA"/>
</dbReference>
<name>A0A0A7KTL4_AERSS</name>
<dbReference type="RefSeq" id="WP_005310292.1">
    <property type="nucleotide sequence ID" value="NZ_CP038102.1"/>
</dbReference>
<sequence length="120" mass="13567">MKRYLTSSSLAYVHRTKKKLRRLLAERKLKHTHISKLTEIPRSSISRWLSPHHDDFMGLAEAVMISSVLGVSVQAILADPDWHVSDDEHMELINRAATLPKPHLASMLTCYAEIVGVRVG</sequence>
<proteinExistence type="predicted"/>
<organism evidence="1">
    <name type="scientific">Aeromonas salmonicida subsp. salmonicida</name>
    <dbReference type="NCBI Taxonomy" id="29491"/>
    <lineage>
        <taxon>Bacteria</taxon>
        <taxon>Pseudomonadati</taxon>
        <taxon>Pseudomonadota</taxon>
        <taxon>Gammaproteobacteria</taxon>
        <taxon>Aeromonadales</taxon>
        <taxon>Aeromonadaceae</taxon>
        <taxon>Aeromonas</taxon>
    </lineage>
</organism>
<evidence type="ECO:0000313" key="1">
    <source>
        <dbReference type="EMBL" id="AIZ49609.1"/>
    </source>
</evidence>
<dbReference type="SUPFAM" id="SSF47413">
    <property type="entry name" value="lambda repressor-like DNA-binding domains"/>
    <property type="match status" value="1"/>
</dbReference>
<accession>A0A0A7KTL4</accession>
<dbReference type="InterPro" id="IPR010982">
    <property type="entry name" value="Lambda_DNA-bd_dom_sf"/>
</dbReference>
<dbReference type="Gene3D" id="1.10.260.40">
    <property type="entry name" value="lambda repressor-like DNA-binding domains"/>
    <property type="match status" value="1"/>
</dbReference>
<dbReference type="GO" id="GO:0003677">
    <property type="term" value="F:DNA binding"/>
    <property type="evidence" value="ECO:0007669"/>
    <property type="project" value="InterPro"/>
</dbReference>
<reference evidence="1" key="2">
    <citation type="journal article" date="2015" name="Vet. Microbiol.">
        <title>Variants of a genomic island in Aeromonas salmonicida subsp. salmonicida link isolates with their geographical origins.</title>
        <authorList>
            <person name="Emond-Rheault J.G."/>
            <person name="Vincent A.T."/>
            <person name="Trudel M.V."/>
            <person name="Brochu F."/>
            <person name="Boyle B."/>
            <person name="Tanaka K.H."/>
            <person name="Attere S.A."/>
            <person name="Jubinville E."/>
            <person name="Loch T.P."/>
            <person name="Winters A.D."/>
            <person name="Faisal M."/>
            <person name="Frenette M."/>
            <person name="Derome N."/>
            <person name="Charette S.J."/>
        </authorList>
    </citation>
    <scope>NUCLEOTIDE SEQUENCE</scope>
    <source>
        <strain evidence="1">01-B526</strain>
    </source>
</reference>